<dbReference type="InterPro" id="IPR002634">
    <property type="entry name" value="BolA"/>
</dbReference>
<comment type="similarity">
    <text evidence="1">Belongs to the BolA/IbaG family.</text>
</comment>
<accession>A0A7H9HWM5</accession>
<dbReference type="InterPro" id="IPR036065">
    <property type="entry name" value="BolA-like_sf"/>
</dbReference>
<keyword evidence="3" id="KW-1185">Reference proteome</keyword>
<dbReference type="Proteomes" id="UP000510647">
    <property type="component" value="Chromosome 6"/>
</dbReference>
<dbReference type="EMBL" id="CP059272">
    <property type="protein sequence ID" value="QLQ81731.1"/>
    <property type="molecule type" value="Genomic_DNA"/>
</dbReference>
<gene>
    <name evidence="2" type="ORF">HG537_0F04920</name>
</gene>
<sequence length="119" mass="13420">MLRRLATRTMSIAPDRSIQGPTAQSITNKIRASFPDLSHFALFNDSYKHAGHQGIADSNNRTESHFRLELASDRFLGMNLPSRHRLVYGLLAEELGPGRVHALQLTTRTLEEHKARSSR</sequence>
<dbReference type="SUPFAM" id="SSF82657">
    <property type="entry name" value="BolA-like"/>
    <property type="match status" value="1"/>
</dbReference>
<dbReference type="PIRSF" id="PIRSF003113">
    <property type="entry name" value="BolA"/>
    <property type="match status" value="1"/>
</dbReference>
<organism evidence="2 3">
    <name type="scientific">Torulaspora globosa</name>
    <dbReference type="NCBI Taxonomy" id="48254"/>
    <lineage>
        <taxon>Eukaryota</taxon>
        <taxon>Fungi</taxon>
        <taxon>Dikarya</taxon>
        <taxon>Ascomycota</taxon>
        <taxon>Saccharomycotina</taxon>
        <taxon>Saccharomycetes</taxon>
        <taxon>Saccharomycetales</taxon>
        <taxon>Saccharomycetaceae</taxon>
        <taxon>Torulaspora</taxon>
    </lineage>
</organism>
<dbReference type="GO" id="GO:0044572">
    <property type="term" value="P:[4Fe-4S] cluster assembly"/>
    <property type="evidence" value="ECO:0007669"/>
    <property type="project" value="TreeGrafter"/>
</dbReference>
<dbReference type="Gene3D" id="3.30.300.90">
    <property type="entry name" value="BolA-like"/>
    <property type="match status" value="1"/>
</dbReference>
<name>A0A7H9HWM5_9SACH</name>
<evidence type="ECO:0008006" key="4">
    <source>
        <dbReference type="Google" id="ProtNLM"/>
    </source>
</evidence>
<reference evidence="2 3" key="1">
    <citation type="submission" date="2020-06" db="EMBL/GenBank/DDBJ databases">
        <title>The yeast mating-type switching endonuclease HO is a domesticated member of an unorthodox homing genetic element family.</title>
        <authorList>
            <person name="Coughlan A.Y."/>
            <person name="Lombardi L."/>
            <person name="Braun-Galleani S."/>
            <person name="Martos A.R."/>
            <person name="Galeote V."/>
            <person name="Bigey F."/>
            <person name="Dequin S."/>
            <person name="Byrne K.P."/>
            <person name="Wolfe K.H."/>
        </authorList>
    </citation>
    <scope>NUCLEOTIDE SEQUENCE [LARGE SCALE GENOMIC DNA]</scope>
    <source>
        <strain evidence="2 3">CBS2947</strain>
    </source>
</reference>
<proteinExistence type="inferred from homology"/>
<dbReference type="GO" id="GO:0005759">
    <property type="term" value="C:mitochondrial matrix"/>
    <property type="evidence" value="ECO:0007669"/>
    <property type="project" value="TreeGrafter"/>
</dbReference>
<dbReference type="AlphaFoldDB" id="A0A7H9HWM5"/>
<evidence type="ECO:0000313" key="3">
    <source>
        <dbReference type="Proteomes" id="UP000510647"/>
    </source>
</evidence>
<protein>
    <recommendedName>
        <fullName evidence="4">Bola-like protein</fullName>
    </recommendedName>
</protein>
<evidence type="ECO:0000313" key="2">
    <source>
        <dbReference type="EMBL" id="QLQ81731.1"/>
    </source>
</evidence>
<dbReference type="PANTHER" id="PTHR46230:SF7">
    <property type="entry name" value="BOLA-LIKE PROTEIN 1"/>
    <property type="match status" value="1"/>
</dbReference>
<evidence type="ECO:0000256" key="1">
    <source>
        <dbReference type="RuleBase" id="RU003860"/>
    </source>
</evidence>
<dbReference type="Pfam" id="PF01722">
    <property type="entry name" value="BolA"/>
    <property type="match status" value="1"/>
</dbReference>
<dbReference type="PANTHER" id="PTHR46230">
    <property type="match status" value="1"/>
</dbReference>
<dbReference type="OrthoDB" id="411584at2759"/>